<dbReference type="GO" id="GO:0008821">
    <property type="term" value="F:crossover junction DNA endonuclease activity"/>
    <property type="evidence" value="ECO:0007669"/>
    <property type="project" value="InterPro"/>
</dbReference>
<dbReference type="SMART" id="SM00485">
    <property type="entry name" value="XPGN"/>
    <property type="match status" value="1"/>
</dbReference>
<dbReference type="FunFam" id="3.40.50.1010:FF:000037">
    <property type="entry name" value="Rad2-like endonuclease, putative (AFU_orthologue AFUA_3G13260)"/>
    <property type="match status" value="1"/>
</dbReference>
<feature type="compositionally biased region" description="Polar residues" evidence="3">
    <location>
        <begin position="777"/>
        <end position="794"/>
    </location>
</feature>
<dbReference type="AlphaFoldDB" id="A0A6A6V223"/>
<dbReference type="CDD" id="cd09906">
    <property type="entry name" value="H3TH_YEN1"/>
    <property type="match status" value="1"/>
</dbReference>
<dbReference type="GO" id="GO:0006281">
    <property type="term" value="P:DNA repair"/>
    <property type="evidence" value="ECO:0007669"/>
    <property type="project" value="UniProtKB-ARBA"/>
</dbReference>
<dbReference type="InterPro" id="IPR037316">
    <property type="entry name" value="Yen1_H3TH"/>
</dbReference>
<evidence type="ECO:0000313" key="6">
    <source>
        <dbReference type="EMBL" id="KAF2744073.1"/>
    </source>
</evidence>
<dbReference type="InterPro" id="IPR041177">
    <property type="entry name" value="GEN1_C"/>
</dbReference>
<feature type="compositionally biased region" description="Low complexity" evidence="3">
    <location>
        <begin position="795"/>
        <end position="815"/>
    </location>
</feature>
<keyword evidence="7" id="KW-1185">Reference proteome</keyword>
<evidence type="ECO:0000256" key="1">
    <source>
        <dbReference type="ARBA" id="ARBA00022722"/>
    </source>
</evidence>
<evidence type="ECO:0000313" key="7">
    <source>
        <dbReference type="Proteomes" id="UP000799440"/>
    </source>
</evidence>
<feature type="compositionally biased region" description="Acidic residues" evidence="3">
    <location>
        <begin position="396"/>
        <end position="427"/>
    </location>
</feature>
<dbReference type="Pfam" id="PF18380">
    <property type="entry name" value="GEN1_C"/>
    <property type="match status" value="1"/>
</dbReference>
<evidence type="ECO:0008006" key="8">
    <source>
        <dbReference type="Google" id="ProtNLM"/>
    </source>
</evidence>
<evidence type="ECO:0000256" key="3">
    <source>
        <dbReference type="SAM" id="MobiDB-lite"/>
    </source>
</evidence>
<feature type="compositionally biased region" description="Pro residues" evidence="3">
    <location>
        <begin position="542"/>
        <end position="552"/>
    </location>
</feature>
<dbReference type="GO" id="GO:0017108">
    <property type="term" value="F:5'-flap endonuclease activity"/>
    <property type="evidence" value="ECO:0007669"/>
    <property type="project" value="TreeGrafter"/>
</dbReference>
<feature type="domain" description="XPG N-terminal" evidence="5">
    <location>
        <begin position="1"/>
        <end position="94"/>
    </location>
</feature>
<feature type="compositionally biased region" description="Low complexity" evidence="3">
    <location>
        <begin position="744"/>
        <end position="764"/>
    </location>
</feature>
<feature type="domain" description="XPG-I" evidence="4">
    <location>
        <begin position="109"/>
        <end position="189"/>
    </location>
</feature>
<feature type="compositionally biased region" description="Polar residues" evidence="3">
    <location>
        <begin position="859"/>
        <end position="868"/>
    </location>
</feature>
<feature type="compositionally biased region" description="Polar residues" evidence="3">
    <location>
        <begin position="645"/>
        <end position="657"/>
    </location>
</feature>
<dbReference type="CDD" id="cd09870">
    <property type="entry name" value="PIN_YEN1"/>
    <property type="match status" value="1"/>
</dbReference>
<evidence type="ECO:0000256" key="2">
    <source>
        <dbReference type="ARBA" id="ARBA00022801"/>
    </source>
</evidence>
<dbReference type="OrthoDB" id="2959108at2759"/>
<dbReference type="SUPFAM" id="SSF88723">
    <property type="entry name" value="PIN domain-like"/>
    <property type="match status" value="1"/>
</dbReference>
<evidence type="ECO:0000259" key="4">
    <source>
        <dbReference type="SMART" id="SM00484"/>
    </source>
</evidence>
<dbReference type="Gene3D" id="1.10.150.20">
    <property type="entry name" value="5' to 3' exonuclease, C-terminal subdomain"/>
    <property type="match status" value="1"/>
</dbReference>
<name>A0A6A6V223_9PLEO</name>
<dbReference type="InterPro" id="IPR006084">
    <property type="entry name" value="XPG/Rad2"/>
</dbReference>
<dbReference type="SMART" id="SM00484">
    <property type="entry name" value="XPGI"/>
    <property type="match status" value="1"/>
</dbReference>
<proteinExistence type="predicted"/>
<dbReference type="InterPro" id="IPR006086">
    <property type="entry name" value="XPG-I_dom"/>
</dbReference>
<dbReference type="PRINTS" id="PR00853">
    <property type="entry name" value="XPGRADSUPER"/>
</dbReference>
<feature type="compositionally biased region" description="Basic residues" evidence="3">
    <location>
        <begin position="834"/>
        <end position="843"/>
    </location>
</feature>
<feature type="region of interest" description="Disordered" evidence="3">
    <location>
        <begin position="516"/>
        <end position="883"/>
    </location>
</feature>
<gene>
    <name evidence="6" type="ORF">M011DRAFT_196456</name>
</gene>
<dbReference type="Pfam" id="PF00867">
    <property type="entry name" value="XPG_I"/>
    <property type="match status" value="1"/>
</dbReference>
<dbReference type="InterPro" id="IPR036279">
    <property type="entry name" value="5-3_exonuclease_C_sf"/>
</dbReference>
<accession>A0A6A6V223</accession>
<dbReference type="SUPFAM" id="SSF47807">
    <property type="entry name" value="5' to 3' exonuclease, C-terminal subdomain"/>
    <property type="match status" value="1"/>
</dbReference>
<dbReference type="Pfam" id="PF00752">
    <property type="entry name" value="XPG_N"/>
    <property type="match status" value="1"/>
</dbReference>
<keyword evidence="1" id="KW-0540">Nuclease</keyword>
<dbReference type="InterPro" id="IPR029060">
    <property type="entry name" value="PIN-like_dom_sf"/>
</dbReference>
<feature type="compositionally biased region" description="Low complexity" evidence="3">
    <location>
        <begin position="823"/>
        <end position="833"/>
    </location>
</feature>
<dbReference type="PANTHER" id="PTHR11081">
    <property type="entry name" value="FLAP ENDONUCLEASE FAMILY MEMBER"/>
    <property type="match status" value="1"/>
</dbReference>
<reference evidence="6" key="1">
    <citation type="journal article" date="2020" name="Stud. Mycol.">
        <title>101 Dothideomycetes genomes: a test case for predicting lifestyles and emergence of pathogens.</title>
        <authorList>
            <person name="Haridas S."/>
            <person name="Albert R."/>
            <person name="Binder M."/>
            <person name="Bloem J."/>
            <person name="Labutti K."/>
            <person name="Salamov A."/>
            <person name="Andreopoulos B."/>
            <person name="Baker S."/>
            <person name="Barry K."/>
            <person name="Bills G."/>
            <person name="Bluhm B."/>
            <person name="Cannon C."/>
            <person name="Castanera R."/>
            <person name="Culley D."/>
            <person name="Daum C."/>
            <person name="Ezra D."/>
            <person name="Gonzalez J."/>
            <person name="Henrissat B."/>
            <person name="Kuo A."/>
            <person name="Liang C."/>
            <person name="Lipzen A."/>
            <person name="Lutzoni F."/>
            <person name="Magnuson J."/>
            <person name="Mondo S."/>
            <person name="Nolan M."/>
            <person name="Ohm R."/>
            <person name="Pangilinan J."/>
            <person name="Park H.-J."/>
            <person name="Ramirez L."/>
            <person name="Alfaro M."/>
            <person name="Sun H."/>
            <person name="Tritt A."/>
            <person name="Yoshinaga Y."/>
            <person name="Zwiers L.-H."/>
            <person name="Turgeon B."/>
            <person name="Goodwin S."/>
            <person name="Spatafora J."/>
            <person name="Crous P."/>
            <person name="Grigoriev I."/>
        </authorList>
    </citation>
    <scope>NUCLEOTIDE SEQUENCE</scope>
    <source>
        <strain evidence="6">CBS 119925</strain>
    </source>
</reference>
<dbReference type="Gene3D" id="3.40.50.1010">
    <property type="entry name" value="5'-nuclease"/>
    <property type="match status" value="2"/>
</dbReference>
<protein>
    <recommendedName>
        <fullName evidence="8">Flap structure-specific endonuclease</fullName>
    </recommendedName>
</protein>
<dbReference type="EMBL" id="MU006591">
    <property type="protein sequence ID" value="KAF2744073.1"/>
    <property type="molecule type" value="Genomic_DNA"/>
</dbReference>
<evidence type="ECO:0000259" key="5">
    <source>
        <dbReference type="SMART" id="SM00485"/>
    </source>
</evidence>
<dbReference type="Proteomes" id="UP000799440">
    <property type="component" value="Unassembled WGS sequence"/>
</dbReference>
<feature type="compositionally biased region" description="Pro residues" evidence="3">
    <location>
        <begin position="590"/>
        <end position="601"/>
    </location>
</feature>
<feature type="region of interest" description="Disordered" evidence="3">
    <location>
        <begin position="394"/>
        <end position="439"/>
    </location>
</feature>
<sequence>MGIHGIYKEIGPGQRKALSKLAVDKFEETGRPLRLAIDVSIWLFQIQAGKGGTNPAPRTFYYRLLRLVALCINPVFVFDGPNKPPFKRGKKTGAHVSSIPDFLAKQLIKQFGFPIHYAPGEAEAECALLQRKGIVDAVLSEDVDTLMFGSGVTIRNWSAEGTSKTPTHVNVYEATKTKSGPSGLDREGMILVALMSGGDYVPGGIPNCGPKIACEAARGGFGRELCRLTRTDKAGLREWRERLQEELKFNRNKVFATKHGAIKIPEDFPNMEILSYYTHPVVSNQAALDKLRDSMSWDKEIDFAGLREFTEDAFDWRKLEGAKHFVRSLAPAMLVRGLRMRGERDPPSSDDLESIRADESLLVKGIHGKRTHAVTDHTTELRVSYKPIELVRIDLDKEEPDDELPDPSEGQDDPDASVADLGEEDESATTKRGSTKFDPSKPARIWVMETYVKVGVPLTAEDWAASRQLGKRARPTKESTRTSTAKGGRRPKATLAKPQASILQFAKATKPGLKALQADPRPQAKAAKSVASSTINLLSSSPPKPFSHPPLSKPRERSLSPLPEIPPSVTRRRKRGPLQRSHTLPADLDSPPPRPRTPPPSAAIEFLDLVSSPATPSPGLLPAKKARTTSVRTPTAGRGRKQDFVITSPSKAKQTTLDAWARSSPAGTPGKIGQVSLAVDRAPLPPPPPFSISHDIETLDFTKSSPVKAPAPPLFRPSSKQSHDAETNKLSALTRPRPPLRSISSNASSTSSRSNSNSSTTSKTTTRKAPTRKGRENTPTVTDLASTPDSNTVDLTLLSSPPTSLLSTSRHSTTTAPPPPTAKPTRPSPTTQRRSPRNHKQNAPHHVEKQTKKLVIKLSPSSSGTWQFQDADVFGSSPVTSGFGRRKWRESQVGFLDLVDSD</sequence>
<organism evidence="6 7">
    <name type="scientific">Sporormia fimetaria CBS 119925</name>
    <dbReference type="NCBI Taxonomy" id="1340428"/>
    <lineage>
        <taxon>Eukaryota</taxon>
        <taxon>Fungi</taxon>
        <taxon>Dikarya</taxon>
        <taxon>Ascomycota</taxon>
        <taxon>Pezizomycotina</taxon>
        <taxon>Dothideomycetes</taxon>
        <taxon>Pleosporomycetidae</taxon>
        <taxon>Pleosporales</taxon>
        <taxon>Sporormiaceae</taxon>
        <taxon>Sporormia</taxon>
    </lineage>
</organism>
<dbReference type="PANTHER" id="PTHR11081:SF75">
    <property type="entry name" value="ENDONUCLEASE, PUTATIVE (AFU_ORTHOLOGUE AFUA_3G13260)-RELATED"/>
    <property type="match status" value="1"/>
</dbReference>
<dbReference type="InterPro" id="IPR006085">
    <property type="entry name" value="XPG_DNA_repair_N"/>
</dbReference>
<feature type="region of interest" description="Disordered" evidence="3">
    <location>
        <begin position="467"/>
        <end position="498"/>
    </location>
</feature>
<keyword evidence="2" id="KW-0378">Hydrolase</keyword>